<dbReference type="AlphaFoldDB" id="A0A010ZYP0"/>
<evidence type="ECO:0000313" key="3">
    <source>
        <dbReference type="Proteomes" id="UP000021053"/>
    </source>
</evidence>
<dbReference type="Proteomes" id="UP000021053">
    <property type="component" value="Unassembled WGS sequence"/>
</dbReference>
<feature type="compositionally biased region" description="Low complexity" evidence="1">
    <location>
        <begin position="49"/>
        <end position="68"/>
    </location>
</feature>
<sequence>MLVADSILDYKLTSATTTADGYPIYRCPTNWRLAVRPTQPTPPGHDPAETPAAPAAEIDPLDALLAALDHQDTHDRL</sequence>
<evidence type="ECO:0000256" key="1">
    <source>
        <dbReference type="SAM" id="MobiDB-lite"/>
    </source>
</evidence>
<comment type="caution">
    <text evidence="2">The sequence shown here is derived from an EMBL/GenBank/DDBJ whole genome shotgun (WGS) entry which is preliminary data.</text>
</comment>
<keyword evidence="3" id="KW-1185">Reference proteome</keyword>
<dbReference type="RefSeq" id="WP_035852014.1">
    <property type="nucleotide sequence ID" value="NZ_KK073874.1"/>
</dbReference>
<organism evidence="2 3">
    <name type="scientific">Cryptosporangium arvum DSM 44712</name>
    <dbReference type="NCBI Taxonomy" id="927661"/>
    <lineage>
        <taxon>Bacteria</taxon>
        <taxon>Bacillati</taxon>
        <taxon>Actinomycetota</taxon>
        <taxon>Actinomycetes</taxon>
        <taxon>Cryptosporangiales</taxon>
        <taxon>Cryptosporangiaceae</taxon>
        <taxon>Cryptosporangium</taxon>
    </lineage>
</organism>
<accession>A0A010ZYP0</accession>
<proteinExistence type="predicted"/>
<protein>
    <submittedName>
        <fullName evidence="2">Uncharacterized protein</fullName>
    </submittedName>
</protein>
<name>A0A010ZYP0_9ACTN</name>
<dbReference type="EMBL" id="JFBT01000001">
    <property type="protein sequence ID" value="EXG82312.1"/>
    <property type="molecule type" value="Genomic_DNA"/>
</dbReference>
<feature type="region of interest" description="Disordered" evidence="1">
    <location>
        <begin position="36"/>
        <end position="77"/>
    </location>
</feature>
<evidence type="ECO:0000313" key="2">
    <source>
        <dbReference type="EMBL" id="EXG82312.1"/>
    </source>
</evidence>
<dbReference type="HOGENOM" id="CLU_2632190_0_0_11"/>
<gene>
    <name evidence="2" type="ORF">CryarDRAFT_3480</name>
</gene>
<reference evidence="2 3" key="1">
    <citation type="submission" date="2013-07" db="EMBL/GenBank/DDBJ databases">
        <authorList>
            <consortium name="DOE Joint Genome Institute"/>
            <person name="Eisen J."/>
            <person name="Huntemann M."/>
            <person name="Han J."/>
            <person name="Chen A."/>
            <person name="Kyrpides N."/>
            <person name="Mavromatis K."/>
            <person name="Markowitz V."/>
            <person name="Palaniappan K."/>
            <person name="Ivanova N."/>
            <person name="Schaumberg A."/>
            <person name="Pati A."/>
            <person name="Liolios K."/>
            <person name="Nordberg H.P."/>
            <person name="Cantor M.N."/>
            <person name="Hua S.X."/>
            <person name="Woyke T."/>
        </authorList>
    </citation>
    <scope>NUCLEOTIDE SEQUENCE [LARGE SCALE GENOMIC DNA]</scope>
    <source>
        <strain evidence="2 3">DSM 44712</strain>
    </source>
</reference>